<dbReference type="Gene3D" id="3.80.30.20">
    <property type="entry name" value="tm_1862 like domain"/>
    <property type="match status" value="1"/>
</dbReference>
<dbReference type="SFLD" id="SFLDG01123">
    <property type="entry name" value="methyltransferase_(Class_B)"/>
    <property type="match status" value="1"/>
</dbReference>
<dbReference type="PANTHER" id="PTHR43409:SF16">
    <property type="entry name" value="SLR0320 PROTEIN"/>
    <property type="match status" value="1"/>
</dbReference>
<feature type="domain" description="B12-binding" evidence="6">
    <location>
        <begin position="1"/>
        <end position="132"/>
    </location>
</feature>
<evidence type="ECO:0000259" key="6">
    <source>
        <dbReference type="PROSITE" id="PS51332"/>
    </source>
</evidence>
<feature type="domain" description="Radical SAM core" evidence="7">
    <location>
        <begin position="156"/>
        <end position="385"/>
    </location>
</feature>
<reference evidence="8 9" key="1">
    <citation type="submission" date="2019-06" db="EMBL/GenBank/DDBJ databases">
        <title>Sulfurimonas gotlandica sp. nov., a chemoautotrophic and psychrotolerant epsilonproteobacterium isolated from a pelagic redoxcline, and an emended description of the genus Sulfurimonas.</title>
        <authorList>
            <person name="Wang S."/>
            <person name="Jiang L."/>
            <person name="Shao Z."/>
        </authorList>
    </citation>
    <scope>NUCLEOTIDE SEQUENCE [LARGE SCALE GENOMIC DNA]</scope>
    <source>
        <strain evidence="8 9">S2-6</strain>
    </source>
</reference>
<evidence type="ECO:0000256" key="4">
    <source>
        <dbReference type="ARBA" id="ARBA00023004"/>
    </source>
</evidence>
<dbReference type="CDD" id="cd02068">
    <property type="entry name" value="radical_SAM_B12_BD"/>
    <property type="match status" value="1"/>
</dbReference>
<dbReference type="InterPro" id="IPR025288">
    <property type="entry name" value="DUF4080"/>
</dbReference>
<dbReference type="Pfam" id="PF02310">
    <property type="entry name" value="B12-binding"/>
    <property type="match status" value="1"/>
</dbReference>
<dbReference type="GO" id="GO:0003824">
    <property type="term" value="F:catalytic activity"/>
    <property type="evidence" value="ECO:0007669"/>
    <property type="project" value="InterPro"/>
</dbReference>
<accession>A0A7M1AYS0</accession>
<dbReference type="InterPro" id="IPR034466">
    <property type="entry name" value="Methyltransferase_Class_B"/>
</dbReference>
<dbReference type="GO" id="GO:0046872">
    <property type="term" value="F:metal ion binding"/>
    <property type="evidence" value="ECO:0007669"/>
    <property type="project" value="UniProtKB-KW"/>
</dbReference>
<keyword evidence="9" id="KW-1185">Reference proteome</keyword>
<evidence type="ECO:0000256" key="5">
    <source>
        <dbReference type="ARBA" id="ARBA00023014"/>
    </source>
</evidence>
<evidence type="ECO:0000259" key="7">
    <source>
        <dbReference type="PROSITE" id="PS51918"/>
    </source>
</evidence>
<dbReference type="SFLD" id="SFLDG01082">
    <property type="entry name" value="B12-binding_domain_containing"/>
    <property type="match status" value="1"/>
</dbReference>
<evidence type="ECO:0000313" key="9">
    <source>
        <dbReference type="Proteomes" id="UP000593719"/>
    </source>
</evidence>
<keyword evidence="3" id="KW-0479">Metal-binding</keyword>
<proteinExistence type="predicted"/>
<dbReference type="KEGG" id="ssei:FJR45_00450"/>
<dbReference type="InterPro" id="IPR006158">
    <property type="entry name" value="Cobalamin-bd"/>
</dbReference>
<evidence type="ECO:0000256" key="1">
    <source>
        <dbReference type="ARBA" id="ARBA00001966"/>
    </source>
</evidence>
<dbReference type="AlphaFoldDB" id="A0A7M1AYS0"/>
<dbReference type="PANTHER" id="PTHR43409">
    <property type="entry name" value="ANAEROBIC MAGNESIUM-PROTOPORPHYRIN IX MONOMETHYL ESTER CYCLASE-RELATED"/>
    <property type="match status" value="1"/>
</dbReference>
<sequence>MKIILTTLNSRFTHSAVGLRYLYANMQELQSDTSILEFSINDAIQTIAEKLLLPQPDIIGIGVYIWNAKEVHELIHILKKVFPTTRIILGGPEVSYLPFRVNFDAADYIIQGEGDLAFYRLCKNIQNKVPTEKIIKMTLPDLKAIQLPYMYYTDEDIKNRYIYVEISRGCPFECEFCLSSMDEKVRAFNLDAVLEEFQKLWERGARNFKFVDRTFNLNMKAANKILDFFLEKEPPYFAHFEVIPDHFPASLREKIKRFPHGALQLEIGIQTLNPEIANNISRQLKLDKIKDNINFLENETTAHIHLDLIVGLPGESLESFGRNLDELMRMSSCEIQIGILKKLSGTHISRHDKEEGMVYSDIPPYDILKNNKLSFRDIQIMKRFARFWDLYYNSGNFKTTLPLLWQNESVYENFYAFGLWIYEQTDSTWKISLQRQGELLFSYLHVKKKIAEEEIAKYMLQDMMKLKGRAIPTYLKPYAKEFHSEAKMGTSGFNKRQI</sequence>
<dbReference type="PROSITE" id="PS51332">
    <property type="entry name" value="B12_BINDING"/>
    <property type="match status" value="1"/>
</dbReference>
<keyword evidence="4" id="KW-0408">Iron</keyword>
<dbReference type="GO" id="GO:0051539">
    <property type="term" value="F:4 iron, 4 sulfur cluster binding"/>
    <property type="evidence" value="ECO:0007669"/>
    <property type="project" value="UniProtKB-KW"/>
</dbReference>
<organism evidence="8 9">
    <name type="scientific">Sulfurimonas sediminis</name>
    <dbReference type="NCBI Taxonomy" id="2590020"/>
    <lineage>
        <taxon>Bacteria</taxon>
        <taxon>Pseudomonadati</taxon>
        <taxon>Campylobacterota</taxon>
        <taxon>Epsilonproteobacteria</taxon>
        <taxon>Campylobacterales</taxon>
        <taxon>Sulfurimonadaceae</taxon>
        <taxon>Sulfurimonas</taxon>
    </lineage>
</organism>
<dbReference type="RefSeq" id="WP_193150867.1">
    <property type="nucleotide sequence ID" value="NZ_CP041235.1"/>
</dbReference>
<dbReference type="SMART" id="SM00729">
    <property type="entry name" value="Elp3"/>
    <property type="match status" value="1"/>
</dbReference>
<dbReference type="InterPro" id="IPR058240">
    <property type="entry name" value="rSAM_sf"/>
</dbReference>
<dbReference type="InterPro" id="IPR006638">
    <property type="entry name" value="Elp3/MiaA/NifB-like_rSAM"/>
</dbReference>
<dbReference type="InterPro" id="IPR051198">
    <property type="entry name" value="BchE-like"/>
</dbReference>
<dbReference type="InterPro" id="IPR023404">
    <property type="entry name" value="rSAM_horseshoe"/>
</dbReference>
<keyword evidence="2" id="KW-0949">S-adenosyl-L-methionine</keyword>
<dbReference type="SFLD" id="SFLDS00029">
    <property type="entry name" value="Radical_SAM"/>
    <property type="match status" value="1"/>
</dbReference>
<dbReference type="Proteomes" id="UP000593719">
    <property type="component" value="Chromosome"/>
</dbReference>
<evidence type="ECO:0000256" key="2">
    <source>
        <dbReference type="ARBA" id="ARBA00022691"/>
    </source>
</evidence>
<dbReference type="GO" id="GO:0005829">
    <property type="term" value="C:cytosol"/>
    <property type="evidence" value="ECO:0007669"/>
    <property type="project" value="TreeGrafter"/>
</dbReference>
<dbReference type="InterPro" id="IPR007197">
    <property type="entry name" value="rSAM"/>
</dbReference>
<dbReference type="PROSITE" id="PS51918">
    <property type="entry name" value="RADICAL_SAM"/>
    <property type="match status" value="1"/>
</dbReference>
<gene>
    <name evidence="8" type="ORF">FJR45_00450</name>
</gene>
<dbReference type="Pfam" id="PF04055">
    <property type="entry name" value="Radical_SAM"/>
    <property type="match status" value="1"/>
</dbReference>
<keyword evidence="5" id="KW-0411">Iron-sulfur</keyword>
<dbReference type="Pfam" id="PF13311">
    <property type="entry name" value="DUF4080"/>
    <property type="match status" value="1"/>
</dbReference>
<dbReference type="EMBL" id="CP041235">
    <property type="protein sequence ID" value="QOP42505.1"/>
    <property type="molecule type" value="Genomic_DNA"/>
</dbReference>
<comment type="cofactor">
    <cofactor evidence="1">
        <name>[4Fe-4S] cluster</name>
        <dbReference type="ChEBI" id="CHEBI:49883"/>
    </cofactor>
</comment>
<evidence type="ECO:0000313" key="8">
    <source>
        <dbReference type="EMBL" id="QOP42505.1"/>
    </source>
</evidence>
<evidence type="ECO:0000256" key="3">
    <source>
        <dbReference type="ARBA" id="ARBA00022723"/>
    </source>
</evidence>
<dbReference type="SUPFAM" id="SSF102114">
    <property type="entry name" value="Radical SAM enzymes"/>
    <property type="match status" value="1"/>
</dbReference>
<dbReference type="Gene3D" id="3.40.50.280">
    <property type="entry name" value="Cobalamin-binding domain"/>
    <property type="match status" value="1"/>
</dbReference>
<protein>
    <submittedName>
        <fullName evidence="8">DUF4080 domain-containing protein</fullName>
    </submittedName>
</protein>
<dbReference type="GO" id="GO:0031419">
    <property type="term" value="F:cobalamin binding"/>
    <property type="evidence" value="ECO:0007669"/>
    <property type="project" value="InterPro"/>
</dbReference>
<name>A0A7M1AYS0_9BACT</name>